<evidence type="ECO:0000313" key="10">
    <source>
        <dbReference type="Proteomes" id="UP000184038"/>
    </source>
</evidence>
<dbReference type="OrthoDB" id="554695at2"/>
<accession>A0A1M7H2E3</accession>
<evidence type="ECO:0000256" key="3">
    <source>
        <dbReference type="ARBA" id="ARBA00022448"/>
    </source>
</evidence>
<keyword evidence="3" id="KW-0813">Transport</keyword>
<evidence type="ECO:0000256" key="6">
    <source>
        <dbReference type="ARBA" id="ARBA00022989"/>
    </source>
</evidence>
<feature type="transmembrane region" description="Helical" evidence="8">
    <location>
        <begin position="233"/>
        <end position="250"/>
    </location>
</feature>
<feature type="transmembrane region" description="Helical" evidence="8">
    <location>
        <begin position="191"/>
        <end position="221"/>
    </location>
</feature>
<evidence type="ECO:0000256" key="1">
    <source>
        <dbReference type="ARBA" id="ARBA00004651"/>
    </source>
</evidence>
<feature type="transmembrane region" description="Helical" evidence="8">
    <location>
        <begin position="75"/>
        <end position="95"/>
    </location>
</feature>
<feature type="transmembrane region" description="Helical" evidence="8">
    <location>
        <begin position="140"/>
        <end position="171"/>
    </location>
</feature>
<keyword evidence="4 8" id="KW-1003">Cell membrane</keyword>
<dbReference type="RefSeq" id="WP_073284717.1">
    <property type="nucleotide sequence ID" value="NZ_FRCP01000007.1"/>
</dbReference>
<protein>
    <recommendedName>
        <fullName evidence="8">Probable membrane transporter protein</fullName>
    </recommendedName>
</protein>
<dbReference type="AlphaFoldDB" id="A0A1M7H2E3"/>
<dbReference type="GO" id="GO:0005886">
    <property type="term" value="C:plasma membrane"/>
    <property type="evidence" value="ECO:0007669"/>
    <property type="project" value="UniProtKB-SubCell"/>
</dbReference>
<keyword evidence="6 8" id="KW-1133">Transmembrane helix</keyword>
<dbReference type="STRING" id="1120996.SAMN02746066_01261"/>
<evidence type="ECO:0000256" key="2">
    <source>
        <dbReference type="ARBA" id="ARBA00009142"/>
    </source>
</evidence>
<dbReference type="InterPro" id="IPR052017">
    <property type="entry name" value="TSUP"/>
</dbReference>
<sequence>MQLTLHMFLIVCPLVFLGGFVDSIAGGGGLITLPAYLLAGLPAHNAIATNKLSSSCGTLVACIRFLKNKTVIMRLILPTVVSALIGSSIGARLILLVSDQYIKYLLLFALPIVAYFVVFRRNTVQVTEHSSVSTKKQYTIAMIVSFIIGAYDGFYGPGTGTFLVLALTGLAKIDVKKASGNTKFINLASNIAALITFFINGKLLIPLGLCAALFSMAGNYLGSGMVLKSGEKIVRPIIIVVLILLLIKILL</sequence>
<keyword evidence="10" id="KW-1185">Reference proteome</keyword>
<dbReference type="InterPro" id="IPR002781">
    <property type="entry name" value="TM_pro_TauE-like"/>
</dbReference>
<evidence type="ECO:0000256" key="7">
    <source>
        <dbReference type="ARBA" id="ARBA00023136"/>
    </source>
</evidence>
<dbReference type="PANTHER" id="PTHR30269:SF0">
    <property type="entry name" value="MEMBRANE TRANSPORTER PROTEIN YFCA-RELATED"/>
    <property type="match status" value="1"/>
</dbReference>
<dbReference type="EMBL" id="FRCP01000007">
    <property type="protein sequence ID" value="SHM22824.1"/>
    <property type="molecule type" value="Genomic_DNA"/>
</dbReference>
<evidence type="ECO:0000313" key="9">
    <source>
        <dbReference type="EMBL" id="SHM22824.1"/>
    </source>
</evidence>
<keyword evidence="5 8" id="KW-0812">Transmembrane</keyword>
<name>A0A1M7H2E3_9FIRM</name>
<reference evidence="9 10" key="1">
    <citation type="submission" date="2016-11" db="EMBL/GenBank/DDBJ databases">
        <authorList>
            <person name="Jaros S."/>
            <person name="Januszkiewicz K."/>
            <person name="Wedrychowicz H."/>
        </authorList>
    </citation>
    <scope>NUCLEOTIDE SEQUENCE [LARGE SCALE GENOMIC DNA]</scope>
    <source>
        <strain evidence="9 10">DSM 15930</strain>
    </source>
</reference>
<dbReference type="Proteomes" id="UP000184038">
    <property type="component" value="Unassembled WGS sequence"/>
</dbReference>
<proteinExistence type="inferred from homology"/>
<organism evidence="9 10">
    <name type="scientific">Anaerosporobacter mobilis DSM 15930</name>
    <dbReference type="NCBI Taxonomy" id="1120996"/>
    <lineage>
        <taxon>Bacteria</taxon>
        <taxon>Bacillati</taxon>
        <taxon>Bacillota</taxon>
        <taxon>Clostridia</taxon>
        <taxon>Lachnospirales</taxon>
        <taxon>Lachnospiraceae</taxon>
        <taxon>Anaerosporobacter</taxon>
    </lineage>
</organism>
<comment type="subcellular location">
    <subcellularLocation>
        <location evidence="1 8">Cell membrane</location>
        <topology evidence="1 8">Multi-pass membrane protein</topology>
    </subcellularLocation>
</comment>
<comment type="similarity">
    <text evidence="2 8">Belongs to the 4-toluene sulfonate uptake permease (TSUP) (TC 2.A.102) family.</text>
</comment>
<dbReference type="PANTHER" id="PTHR30269">
    <property type="entry name" value="TRANSMEMBRANE PROTEIN YFCA"/>
    <property type="match status" value="1"/>
</dbReference>
<gene>
    <name evidence="9" type="ORF">SAMN02746066_01261</name>
</gene>
<evidence type="ECO:0000256" key="4">
    <source>
        <dbReference type="ARBA" id="ARBA00022475"/>
    </source>
</evidence>
<keyword evidence="7 8" id="KW-0472">Membrane</keyword>
<feature type="transmembrane region" description="Helical" evidence="8">
    <location>
        <begin position="101"/>
        <end position="119"/>
    </location>
</feature>
<evidence type="ECO:0000256" key="8">
    <source>
        <dbReference type="RuleBase" id="RU363041"/>
    </source>
</evidence>
<evidence type="ECO:0000256" key="5">
    <source>
        <dbReference type="ARBA" id="ARBA00022692"/>
    </source>
</evidence>
<dbReference type="Pfam" id="PF01925">
    <property type="entry name" value="TauE"/>
    <property type="match status" value="1"/>
</dbReference>